<evidence type="ECO:0000313" key="3">
    <source>
        <dbReference type="EMBL" id="SIR95722.1"/>
    </source>
</evidence>
<feature type="region of interest" description="Disordered" evidence="1">
    <location>
        <begin position="1"/>
        <end position="28"/>
    </location>
</feature>
<dbReference type="EMBL" id="CP019327">
    <property type="protein sequence ID" value="APX97557.1"/>
    <property type="molecule type" value="Genomic_DNA"/>
</dbReference>
<accession>A0A1N7F642</accession>
<dbReference type="EMBL" id="FTNP01000005">
    <property type="protein sequence ID" value="SIR95722.1"/>
    <property type="molecule type" value="Genomic_DNA"/>
</dbReference>
<dbReference type="STRING" id="588898.BB347_13590"/>
<evidence type="ECO:0000256" key="1">
    <source>
        <dbReference type="SAM" id="MobiDB-lite"/>
    </source>
</evidence>
<dbReference type="AlphaFoldDB" id="A0A1N7F642"/>
<name>A0A1N7F642_9EURY</name>
<reference evidence="3 4" key="2">
    <citation type="submission" date="2017-01" db="EMBL/GenBank/DDBJ databases">
        <authorList>
            <person name="Mah S.A."/>
            <person name="Swanson W.J."/>
            <person name="Moy G.W."/>
            <person name="Vacquier V.D."/>
        </authorList>
    </citation>
    <scope>NUCLEOTIDE SEQUENCE [LARGE SCALE GENOMIC DNA]</scope>
    <source>
        <strain evidence="3 4">CGMCC 1.8909</strain>
    </source>
</reference>
<dbReference type="GeneID" id="30956995"/>
<keyword evidence="4" id="KW-1185">Reference proteome</keyword>
<dbReference type="RefSeq" id="WP_076583128.1">
    <property type="nucleotide sequence ID" value="NZ_CP019327.1"/>
</dbReference>
<evidence type="ECO:0000313" key="5">
    <source>
        <dbReference type="Proteomes" id="UP000187321"/>
    </source>
</evidence>
<reference evidence="2 5" key="1">
    <citation type="submission" date="2017-01" db="EMBL/GenBank/DDBJ databases">
        <title>Complete genome sequence of Haloterrigena daqingensis type strain (JX313T).</title>
        <authorList>
            <person name="Shuang W."/>
        </authorList>
    </citation>
    <scope>NUCLEOTIDE SEQUENCE [LARGE SCALE GENOMIC DNA]</scope>
    <source>
        <strain evidence="2 5">JX313</strain>
    </source>
</reference>
<organism evidence="3 4">
    <name type="scientific">Natronorubrum daqingense</name>
    <dbReference type="NCBI Taxonomy" id="588898"/>
    <lineage>
        <taxon>Archaea</taxon>
        <taxon>Methanobacteriati</taxon>
        <taxon>Methanobacteriota</taxon>
        <taxon>Stenosarchaea group</taxon>
        <taxon>Halobacteria</taxon>
        <taxon>Halobacteriales</taxon>
        <taxon>Natrialbaceae</taxon>
        <taxon>Natronorubrum</taxon>
    </lineage>
</organism>
<evidence type="ECO:0000313" key="4">
    <source>
        <dbReference type="Proteomes" id="UP000185687"/>
    </source>
</evidence>
<sequence>MTRKTKRQIENELESLVGRESNENDSRHKIPEVLLDEWGFDESRNNKGGLRQKIPVELVKEWQNRDP</sequence>
<dbReference type="Proteomes" id="UP000187321">
    <property type="component" value="Chromosome"/>
</dbReference>
<proteinExistence type="predicted"/>
<protein>
    <submittedName>
        <fullName evidence="3">Uncharacterized protein</fullName>
    </submittedName>
</protein>
<dbReference type="Proteomes" id="UP000185687">
    <property type="component" value="Unassembled WGS sequence"/>
</dbReference>
<dbReference type="KEGG" id="hda:BB347_13590"/>
<evidence type="ECO:0000313" key="2">
    <source>
        <dbReference type="EMBL" id="APX97557.1"/>
    </source>
</evidence>
<gene>
    <name evidence="2" type="ORF">BB347_13590</name>
    <name evidence="3" type="ORF">SAMN05421809_3033</name>
</gene>